<gene>
    <name evidence="3" type="ORF">NQV15_11060</name>
</gene>
<dbReference type="PANTHER" id="PTHR43669:SF3">
    <property type="entry name" value="ALCOHOL DEHYDROGENASE, PUTATIVE (AFU_ORTHOLOGUE AFUA_3G03445)-RELATED"/>
    <property type="match status" value="1"/>
</dbReference>
<dbReference type="SUPFAM" id="SSF51735">
    <property type="entry name" value="NAD(P)-binding Rossmann-fold domains"/>
    <property type="match status" value="1"/>
</dbReference>
<organism evidence="3 4">
    <name type="scientific">Aeromicrobium wangtongii</name>
    <dbReference type="NCBI Taxonomy" id="2969247"/>
    <lineage>
        <taxon>Bacteria</taxon>
        <taxon>Bacillati</taxon>
        <taxon>Actinomycetota</taxon>
        <taxon>Actinomycetes</taxon>
        <taxon>Propionibacteriales</taxon>
        <taxon>Nocardioidaceae</taxon>
        <taxon>Aeromicrobium</taxon>
    </lineage>
</organism>
<evidence type="ECO:0000313" key="4">
    <source>
        <dbReference type="Proteomes" id="UP001316184"/>
    </source>
</evidence>
<dbReference type="EMBL" id="CP102173">
    <property type="protein sequence ID" value="UUP12393.1"/>
    <property type="molecule type" value="Genomic_DNA"/>
</dbReference>
<dbReference type="Gene3D" id="3.40.50.720">
    <property type="entry name" value="NAD(P)-binding Rossmann-like Domain"/>
    <property type="match status" value="1"/>
</dbReference>
<keyword evidence="2" id="KW-0560">Oxidoreductase</keyword>
<protein>
    <submittedName>
        <fullName evidence="3">SDR family oxidoreductase</fullName>
    </submittedName>
</protein>
<comment type="similarity">
    <text evidence="1">Belongs to the short-chain dehydrogenases/reductases (SDR) family.</text>
</comment>
<sequence>MSQPRVSPGTRRSAVVTGGARGIGRAICAELVERGYDVLVTDVDAAGAQRTATELGAHSGLALDVTDPAANRAVADLAREIAPLGAWVCNAGVAFDGDLPELTDEQVRLTVDVNVLGVMWGLRVATDAFRAQASDGVPGGEIGVLASLSAHAPVPGLSVYAATKAAVLSVVTSVAAELHDDGIGVHAVCPDGVATAMVDGFDVRGGAREALAAGVMLTPEKVAAELVGMFGTARVVKTLPAWRGGIARTASLAPAASMHADRAMRRLGAYRLRRAGLR</sequence>
<proteinExistence type="inferred from homology"/>
<dbReference type="Proteomes" id="UP001316184">
    <property type="component" value="Chromosome"/>
</dbReference>
<dbReference type="PROSITE" id="PS00061">
    <property type="entry name" value="ADH_SHORT"/>
    <property type="match status" value="1"/>
</dbReference>
<dbReference type="CDD" id="cd05233">
    <property type="entry name" value="SDR_c"/>
    <property type="match status" value="1"/>
</dbReference>
<evidence type="ECO:0000256" key="2">
    <source>
        <dbReference type="ARBA" id="ARBA00023002"/>
    </source>
</evidence>
<evidence type="ECO:0000256" key="1">
    <source>
        <dbReference type="ARBA" id="ARBA00006484"/>
    </source>
</evidence>
<dbReference type="InterPro" id="IPR036291">
    <property type="entry name" value="NAD(P)-bd_dom_sf"/>
</dbReference>
<dbReference type="Pfam" id="PF00106">
    <property type="entry name" value="adh_short"/>
    <property type="match status" value="1"/>
</dbReference>
<dbReference type="InterPro" id="IPR020904">
    <property type="entry name" value="Sc_DH/Rdtase_CS"/>
</dbReference>
<reference evidence="3 4" key="1">
    <citation type="submission" date="2022-08" db="EMBL/GenBank/DDBJ databases">
        <title>novel species in genus Aeromicrobium.</title>
        <authorList>
            <person name="Ye L."/>
        </authorList>
    </citation>
    <scope>NUCLEOTIDE SEQUENCE [LARGE SCALE GENOMIC DNA]</scope>
    <source>
        <strain evidence="4">zg-Y1379</strain>
    </source>
</reference>
<dbReference type="RefSeq" id="WP_232399913.1">
    <property type="nucleotide sequence ID" value="NZ_CP102173.1"/>
</dbReference>
<keyword evidence="4" id="KW-1185">Reference proteome</keyword>
<dbReference type="PRINTS" id="PR00081">
    <property type="entry name" value="GDHRDH"/>
</dbReference>
<name>A0ABY5M5W4_9ACTN</name>
<dbReference type="PANTHER" id="PTHR43669">
    <property type="entry name" value="5-KETO-D-GLUCONATE 5-REDUCTASE"/>
    <property type="match status" value="1"/>
</dbReference>
<evidence type="ECO:0000313" key="3">
    <source>
        <dbReference type="EMBL" id="UUP12393.1"/>
    </source>
</evidence>
<dbReference type="InterPro" id="IPR002347">
    <property type="entry name" value="SDR_fam"/>
</dbReference>
<accession>A0ABY5M5W4</accession>